<sequence>MNEEVAVERACQQVIKFLLDDPQFLERWQEKVVERLRESAGTSHSSIFKPATCQSTHQLQLAVDELASTIEYVITTFEENVDSRNFYLSEQLPRGTANRDASALFEAGFKVEKLEKHLDGNLENLEEEGVANQIAAACRRVSQVVKMFGKRFQRQPSLEVRGTLQFSKKLCHLFYSLSLQISRFVDKFPENRKMLKISTRKVRKSSDEFNLKLLAVMEEAEKALETQEKRQKDRKIPTKICGKLNSNSQPSDYGKIETRAQKKLANSIQEAVRSLEDVVPGKRKNLGQTHLPGSIATSIVPKRRGFLIQDSLARARARVPRVPHVSKPIKVDPEIAPNKPTEEYDVMKSARAVTELVIEEMRQKMRIGNDERLVVGVGE</sequence>
<reference evidence="2" key="1">
    <citation type="submission" date="2010-08" db="EMBL/GenBank/DDBJ databases">
        <authorList>
            <consortium name="Caenorhabditis japonica Sequencing Consortium"/>
            <person name="Wilson R.K."/>
        </authorList>
    </citation>
    <scope>NUCLEOTIDE SEQUENCE [LARGE SCALE GENOMIC DNA]</scope>
    <source>
        <strain evidence="2">DF5081</strain>
    </source>
</reference>
<name>A0A8R1HKJ0_CAEJA</name>
<dbReference type="Proteomes" id="UP000005237">
    <property type="component" value="Unassembled WGS sequence"/>
</dbReference>
<evidence type="ECO:0000313" key="1">
    <source>
        <dbReference type="EnsemblMetazoa" id="CJA03271.1"/>
    </source>
</evidence>
<proteinExistence type="predicted"/>
<dbReference type="AlphaFoldDB" id="A0A8R1HKJ0"/>
<organism evidence="1 2">
    <name type="scientific">Caenorhabditis japonica</name>
    <dbReference type="NCBI Taxonomy" id="281687"/>
    <lineage>
        <taxon>Eukaryota</taxon>
        <taxon>Metazoa</taxon>
        <taxon>Ecdysozoa</taxon>
        <taxon>Nematoda</taxon>
        <taxon>Chromadorea</taxon>
        <taxon>Rhabditida</taxon>
        <taxon>Rhabditina</taxon>
        <taxon>Rhabditomorpha</taxon>
        <taxon>Rhabditoidea</taxon>
        <taxon>Rhabditidae</taxon>
        <taxon>Peloderinae</taxon>
        <taxon>Caenorhabditis</taxon>
    </lineage>
</organism>
<protein>
    <submittedName>
        <fullName evidence="1">Uncharacterized protein</fullName>
    </submittedName>
</protein>
<dbReference type="EnsemblMetazoa" id="CJA03271.1">
    <property type="protein sequence ID" value="CJA03271.1"/>
    <property type="gene ID" value="WBGene00122475"/>
</dbReference>
<reference evidence="1" key="2">
    <citation type="submission" date="2022-06" db="UniProtKB">
        <authorList>
            <consortium name="EnsemblMetazoa"/>
        </authorList>
    </citation>
    <scope>IDENTIFICATION</scope>
    <source>
        <strain evidence="1">DF5081</strain>
    </source>
</reference>
<evidence type="ECO:0000313" key="2">
    <source>
        <dbReference type="Proteomes" id="UP000005237"/>
    </source>
</evidence>
<dbReference type="OMA" id="KNEENCM"/>
<keyword evidence="2" id="KW-1185">Reference proteome</keyword>
<accession>A0A8R1HKJ0</accession>